<protein>
    <submittedName>
        <fullName evidence="2">Uncharacterized protein</fullName>
    </submittedName>
</protein>
<feature type="region of interest" description="Disordered" evidence="1">
    <location>
        <begin position="83"/>
        <end position="105"/>
    </location>
</feature>
<reference evidence="2 3" key="1">
    <citation type="submission" date="2020-08" db="EMBL/GenBank/DDBJ databases">
        <title>Plant Genome Project.</title>
        <authorList>
            <person name="Zhang R.-G."/>
        </authorList>
    </citation>
    <scope>NUCLEOTIDE SEQUENCE [LARGE SCALE GENOMIC DNA]</scope>
    <source>
        <tissue evidence="2">Rhizome</tissue>
    </source>
</reference>
<evidence type="ECO:0000313" key="2">
    <source>
        <dbReference type="EMBL" id="KAG6483891.1"/>
    </source>
</evidence>
<organism evidence="2 3">
    <name type="scientific">Zingiber officinale</name>
    <name type="common">Ginger</name>
    <name type="synonym">Amomum zingiber</name>
    <dbReference type="NCBI Taxonomy" id="94328"/>
    <lineage>
        <taxon>Eukaryota</taxon>
        <taxon>Viridiplantae</taxon>
        <taxon>Streptophyta</taxon>
        <taxon>Embryophyta</taxon>
        <taxon>Tracheophyta</taxon>
        <taxon>Spermatophyta</taxon>
        <taxon>Magnoliopsida</taxon>
        <taxon>Liliopsida</taxon>
        <taxon>Zingiberales</taxon>
        <taxon>Zingiberaceae</taxon>
        <taxon>Zingiber</taxon>
    </lineage>
</organism>
<comment type="caution">
    <text evidence="2">The sequence shown here is derived from an EMBL/GenBank/DDBJ whole genome shotgun (WGS) entry which is preliminary data.</text>
</comment>
<name>A0A8J5FES8_ZINOF</name>
<dbReference type="EMBL" id="JACMSC010000016">
    <property type="protein sequence ID" value="KAG6483891.1"/>
    <property type="molecule type" value="Genomic_DNA"/>
</dbReference>
<dbReference type="Proteomes" id="UP000734854">
    <property type="component" value="Unassembled WGS sequence"/>
</dbReference>
<evidence type="ECO:0000256" key="1">
    <source>
        <dbReference type="SAM" id="MobiDB-lite"/>
    </source>
</evidence>
<accession>A0A8J5FES8</accession>
<proteinExistence type="predicted"/>
<dbReference type="AlphaFoldDB" id="A0A8J5FES8"/>
<sequence length="115" mass="13441">MNASSQVLLDLPLGKMWLTLFEVFDDDTSPKVKKFMKFLLHKFHRHGNDDEVSDKFLSIFKDLVQELLMQKLSSEEEDEEVKLEEVYSSSGNHGERQCSRVATRRGRKCFPPDFE</sequence>
<keyword evidence="3" id="KW-1185">Reference proteome</keyword>
<evidence type="ECO:0000313" key="3">
    <source>
        <dbReference type="Proteomes" id="UP000734854"/>
    </source>
</evidence>
<gene>
    <name evidence="2" type="ORF">ZIOFF_060677</name>
</gene>